<name>A0A0A8B594_9ACTN</name>
<proteinExistence type="predicted"/>
<dbReference type="AlphaFoldDB" id="A0A0A8B594"/>
<evidence type="ECO:0000256" key="1">
    <source>
        <dbReference type="SAM" id="Phobius"/>
    </source>
</evidence>
<gene>
    <name evidence="3" type="ORF">JI75_07630</name>
</gene>
<dbReference type="InterPro" id="IPR012495">
    <property type="entry name" value="TadE-like_dom"/>
</dbReference>
<evidence type="ECO:0000313" key="4">
    <source>
        <dbReference type="Proteomes" id="UP000031121"/>
    </source>
</evidence>
<evidence type="ECO:0000259" key="2">
    <source>
        <dbReference type="Pfam" id="PF07811"/>
    </source>
</evidence>
<accession>A0A0A8B594</accession>
<dbReference type="STRING" id="1531429.JI75_07630"/>
<protein>
    <recommendedName>
        <fullName evidence="2">TadE-like domain-containing protein</fullName>
    </recommendedName>
</protein>
<feature type="domain" description="TadE-like" evidence="2">
    <location>
        <begin position="7"/>
        <end position="49"/>
    </location>
</feature>
<dbReference type="EMBL" id="CP009302">
    <property type="protein sequence ID" value="AJC12550.1"/>
    <property type="molecule type" value="Genomic_DNA"/>
</dbReference>
<dbReference type="Pfam" id="PF07811">
    <property type="entry name" value="TadE"/>
    <property type="match status" value="1"/>
</dbReference>
<feature type="transmembrane region" description="Helical" evidence="1">
    <location>
        <begin position="15"/>
        <end position="35"/>
    </location>
</feature>
<organism evidence="3 4">
    <name type="scientific">Berryella intestinalis</name>
    <dbReference type="NCBI Taxonomy" id="1531429"/>
    <lineage>
        <taxon>Bacteria</taxon>
        <taxon>Bacillati</taxon>
        <taxon>Actinomycetota</taxon>
        <taxon>Coriobacteriia</taxon>
        <taxon>Eggerthellales</taxon>
        <taxon>Eggerthellaceae</taxon>
        <taxon>Berryella</taxon>
    </lineage>
</organism>
<dbReference type="Proteomes" id="UP000031121">
    <property type="component" value="Chromosome"/>
</dbReference>
<keyword evidence="1" id="KW-1133">Transmembrane helix</keyword>
<keyword evidence="1" id="KW-0812">Transmembrane</keyword>
<sequence>MRGGCGGQGTVEAAFALPVLLALMVLAVQPGIYLYDRMVMQSAVEEGCRLLATSDGQGCDEASVRSSVTHRLLAIPSEEHFHVREADGGWDVAVEGSAASSEVGMEISTKVRPLPLIDLGGRALGALDGDGYMTITVRASRPTQPSWAAASPVGTDPRSWVGAWCR</sequence>
<dbReference type="HOGENOM" id="CLU_134924_0_0_11"/>
<reference evidence="4" key="1">
    <citation type="submission" date="2014-08" db="EMBL/GenBank/DDBJ databases">
        <title>Coriobacteriaceae sp. complete genome.</title>
        <authorList>
            <person name="Looft T."/>
            <person name="Bayles D.O."/>
            <person name="Stanton T.B."/>
        </authorList>
    </citation>
    <scope>NUCLEOTIDE SEQUENCE [LARGE SCALE GENOMIC DNA]</scope>
    <source>
        <strain evidence="4">68-1-3</strain>
    </source>
</reference>
<keyword evidence="4" id="KW-1185">Reference proteome</keyword>
<reference evidence="3 4" key="2">
    <citation type="journal article" date="2015" name="Genome Announc.">
        <title>Complete Genome Sequence of Coriobacteriaceae Strain 68-1-3, a Novel Mucus-Degrading Isolate from the Swine Intestinal Tract.</title>
        <authorList>
            <person name="Looft T."/>
            <person name="Bayles D.O."/>
            <person name="Alt D.P."/>
            <person name="Stanton T.B."/>
        </authorList>
    </citation>
    <scope>NUCLEOTIDE SEQUENCE [LARGE SCALE GENOMIC DNA]</scope>
    <source>
        <strain evidence="3 4">68-1-3</strain>
    </source>
</reference>
<dbReference type="KEGG" id="cbac:JI75_07630"/>
<keyword evidence="1" id="KW-0472">Membrane</keyword>
<evidence type="ECO:0000313" key="3">
    <source>
        <dbReference type="EMBL" id="AJC12550.1"/>
    </source>
</evidence>